<comment type="caution">
    <text evidence="2">The sequence shown here is derived from an EMBL/GenBank/DDBJ whole genome shotgun (WGS) entry which is preliminary data.</text>
</comment>
<feature type="chain" id="PRO_5009581756" evidence="1">
    <location>
        <begin position="27"/>
        <end position="202"/>
    </location>
</feature>
<feature type="signal peptide" evidence="1">
    <location>
        <begin position="1"/>
        <end position="26"/>
    </location>
</feature>
<dbReference type="PROSITE" id="PS51257">
    <property type="entry name" value="PROKAR_LIPOPROTEIN"/>
    <property type="match status" value="1"/>
</dbReference>
<dbReference type="Proteomes" id="UP000178808">
    <property type="component" value="Unassembled WGS sequence"/>
</dbReference>
<sequence length="202" mass="20897">MKKAISLSVLGAVVLGLVLGATPASAAGCTIKNNKSDDGVIICNVSQSSSTKINVNQTSNVTINTNIVANTGGNSITAGGDITNASITSGSANINYNSYVDVNSVVIDYKAPPQNNNGPTVDISGNEGDDNVIIADVKEKNETEFNVNSKATVDVTENFSANAGGNTISAAEDVTNATIKSGNARVRAFRTMWVNFTNLKIH</sequence>
<evidence type="ECO:0000313" key="3">
    <source>
        <dbReference type="Proteomes" id="UP000178808"/>
    </source>
</evidence>
<protein>
    <submittedName>
        <fullName evidence="2">Uncharacterized protein</fullName>
    </submittedName>
</protein>
<reference evidence="2 3" key="1">
    <citation type="journal article" date="2016" name="Nat. Commun.">
        <title>Thousands of microbial genomes shed light on interconnected biogeochemical processes in an aquifer system.</title>
        <authorList>
            <person name="Anantharaman K."/>
            <person name="Brown C.T."/>
            <person name="Hug L.A."/>
            <person name="Sharon I."/>
            <person name="Castelle C.J."/>
            <person name="Probst A.J."/>
            <person name="Thomas B.C."/>
            <person name="Singh A."/>
            <person name="Wilkins M.J."/>
            <person name="Karaoz U."/>
            <person name="Brodie E.L."/>
            <person name="Williams K.H."/>
            <person name="Hubbard S.S."/>
            <person name="Banfield J.F."/>
        </authorList>
    </citation>
    <scope>NUCLEOTIDE SEQUENCE [LARGE SCALE GENOMIC DNA]</scope>
</reference>
<dbReference type="EMBL" id="MHIZ01000017">
    <property type="protein sequence ID" value="OGY60423.1"/>
    <property type="molecule type" value="Genomic_DNA"/>
</dbReference>
<accession>A0A1G1Z708</accession>
<proteinExistence type="predicted"/>
<organism evidence="2 3">
    <name type="scientific">Candidatus Colwellbacteria bacterium RIFCSPLOWO2_02_FULL_44_20b</name>
    <dbReference type="NCBI Taxonomy" id="1797691"/>
    <lineage>
        <taxon>Bacteria</taxon>
        <taxon>Candidatus Colwelliibacteriota</taxon>
    </lineage>
</organism>
<keyword evidence="1" id="KW-0732">Signal</keyword>
<dbReference type="AlphaFoldDB" id="A0A1G1Z708"/>
<evidence type="ECO:0000256" key="1">
    <source>
        <dbReference type="SAM" id="SignalP"/>
    </source>
</evidence>
<evidence type="ECO:0000313" key="2">
    <source>
        <dbReference type="EMBL" id="OGY60423.1"/>
    </source>
</evidence>
<gene>
    <name evidence="2" type="ORF">A3I31_00985</name>
</gene>
<name>A0A1G1Z708_9BACT</name>